<dbReference type="FunFam" id="1.20.120.310:FF:000003">
    <property type="entry name" value="Sulfhydryl oxidase"/>
    <property type="match status" value="1"/>
</dbReference>
<dbReference type="GO" id="GO:0050660">
    <property type="term" value="F:flavin adenine dinucleotide binding"/>
    <property type="evidence" value="ECO:0007669"/>
    <property type="project" value="TreeGrafter"/>
</dbReference>
<name>A0A2T0FGP1_9ASCO</name>
<dbReference type="RefSeq" id="XP_024664107.1">
    <property type="nucleotide sequence ID" value="XM_024808339.1"/>
</dbReference>
<proteinExistence type="predicted"/>
<evidence type="ECO:0000313" key="11">
    <source>
        <dbReference type="Proteomes" id="UP000238350"/>
    </source>
</evidence>
<dbReference type="GeneID" id="36515530"/>
<sequence>MAGMFVGSKVPAKPAVAASAAAATVSMPDEFKQEPIDSWQLGNHTWNFLHTMAANYPQNPSEETKQEMKSFISSFAKFYPCEPCAEDFREWIKTNAPKVENRNALSFWFCDAHNAVNDKLGKPTFDCKYWMARWKDGWEDFKKASRE</sequence>
<feature type="domain" description="ERV/ALR sulfhydryl oxidase" evidence="9">
    <location>
        <begin position="34"/>
        <end position="134"/>
    </location>
</feature>
<comment type="cofactor">
    <cofactor evidence="1 8">
        <name>FAD</name>
        <dbReference type="ChEBI" id="CHEBI:57692"/>
    </cofactor>
</comment>
<dbReference type="STRING" id="45607.A0A2T0FGP1"/>
<dbReference type="EMBL" id="NDIQ01000001">
    <property type="protein sequence ID" value="PRT54161.1"/>
    <property type="molecule type" value="Genomic_DNA"/>
</dbReference>
<organism evidence="10 11">
    <name type="scientific">Wickerhamiella sorbophila</name>
    <dbReference type="NCBI Taxonomy" id="45607"/>
    <lineage>
        <taxon>Eukaryota</taxon>
        <taxon>Fungi</taxon>
        <taxon>Dikarya</taxon>
        <taxon>Ascomycota</taxon>
        <taxon>Saccharomycotina</taxon>
        <taxon>Dipodascomycetes</taxon>
        <taxon>Dipodascales</taxon>
        <taxon>Trichomonascaceae</taxon>
        <taxon>Wickerhamiella</taxon>
    </lineage>
</organism>
<dbReference type="OrthoDB" id="17199at2759"/>
<evidence type="ECO:0000259" key="9">
    <source>
        <dbReference type="PROSITE" id="PS51324"/>
    </source>
</evidence>
<evidence type="ECO:0000256" key="3">
    <source>
        <dbReference type="ARBA" id="ARBA00022630"/>
    </source>
</evidence>
<evidence type="ECO:0000256" key="6">
    <source>
        <dbReference type="ARBA" id="ARBA00023128"/>
    </source>
</evidence>
<evidence type="ECO:0000313" key="10">
    <source>
        <dbReference type="EMBL" id="PRT54161.1"/>
    </source>
</evidence>
<evidence type="ECO:0000256" key="8">
    <source>
        <dbReference type="RuleBase" id="RU371123"/>
    </source>
</evidence>
<dbReference type="PROSITE" id="PS51324">
    <property type="entry name" value="ERV_ALR"/>
    <property type="match status" value="1"/>
</dbReference>
<comment type="subcellular location">
    <subcellularLocation>
        <location evidence="2">Mitochondrion intermembrane space</location>
    </subcellularLocation>
</comment>
<evidence type="ECO:0000256" key="4">
    <source>
        <dbReference type="ARBA" id="ARBA00022827"/>
    </source>
</evidence>
<dbReference type="GO" id="GO:0016971">
    <property type="term" value="F:flavin-dependent sulfhydryl oxidase activity"/>
    <property type="evidence" value="ECO:0007669"/>
    <property type="project" value="InterPro"/>
</dbReference>
<dbReference type="Gene3D" id="1.20.120.310">
    <property type="entry name" value="ERV/ALR sulfhydryl oxidase domain"/>
    <property type="match status" value="1"/>
</dbReference>
<dbReference type="InterPro" id="IPR017905">
    <property type="entry name" value="ERV/ALR_sulphydryl_oxidase"/>
</dbReference>
<dbReference type="PANTHER" id="PTHR12645">
    <property type="entry name" value="ALR/ERV"/>
    <property type="match status" value="1"/>
</dbReference>
<comment type="caution">
    <text evidence="10">The sequence shown here is derived from an EMBL/GenBank/DDBJ whole genome shotgun (WGS) entry which is preliminary data.</text>
</comment>
<gene>
    <name evidence="10" type="ORF">B9G98_01781</name>
</gene>
<keyword evidence="6" id="KW-0496">Mitochondrion</keyword>
<protein>
    <recommendedName>
        <fullName evidence="8">Sulfhydryl oxidase</fullName>
        <ecNumber evidence="8">1.8.3.2</ecNumber>
    </recommendedName>
</protein>
<dbReference type="InterPro" id="IPR039799">
    <property type="entry name" value="ALR/ERV"/>
</dbReference>
<dbReference type="Proteomes" id="UP000238350">
    <property type="component" value="Unassembled WGS sequence"/>
</dbReference>
<accession>A0A2T0FGP1</accession>
<evidence type="ECO:0000256" key="2">
    <source>
        <dbReference type="ARBA" id="ARBA00004569"/>
    </source>
</evidence>
<keyword evidence="5 8" id="KW-0560">Oxidoreductase</keyword>
<evidence type="ECO:0000256" key="1">
    <source>
        <dbReference type="ARBA" id="ARBA00001974"/>
    </source>
</evidence>
<dbReference type="GO" id="GO:0005758">
    <property type="term" value="C:mitochondrial intermembrane space"/>
    <property type="evidence" value="ECO:0007669"/>
    <property type="project" value="UniProtKB-SubCell"/>
</dbReference>
<evidence type="ECO:0000256" key="7">
    <source>
        <dbReference type="ARBA" id="ARBA00023157"/>
    </source>
</evidence>
<dbReference type="EC" id="1.8.3.2" evidence="8"/>
<dbReference type="SUPFAM" id="SSF69000">
    <property type="entry name" value="FAD-dependent thiol oxidase"/>
    <property type="match status" value="1"/>
</dbReference>
<keyword evidence="3 8" id="KW-0285">Flavoprotein</keyword>
<keyword evidence="4 8" id="KW-0274">FAD</keyword>
<dbReference type="InterPro" id="IPR036774">
    <property type="entry name" value="ERV/ALR_sulphydryl_oxid_sf"/>
</dbReference>
<dbReference type="PANTHER" id="PTHR12645:SF0">
    <property type="entry name" value="FAD-LINKED SULFHYDRYL OXIDASE ALR"/>
    <property type="match status" value="1"/>
</dbReference>
<keyword evidence="7" id="KW-1015">Disulfide bond</keyword>
<dbReference type="Pfam" id="PF04777">
    <property type="entry name" value="Evr1_Alr"/>
    <property type="match status" value="1"/>
</dbReference>
<dbReference type="AlphaFoldDB" id="A0A2T0FGP1"/>
<reference evidence="10 11" key="1">
    <citation type="submission" date="2017-04" db="EMBL/GenBank/DDBJ databases">
        <title>Genome sequencing of [Candida] sorbophila.</title>
        <authorList>
            <person name="Ahn J.O."/>
        </authorList>
    </citation>
    <scope>NUCLEOTIDE SEQUENCE [LARGE SCALE GENOMIC DNA]</scope>
    <source>
        <strain evidence="10 11">DS02</strain>
    </source>
</reference>
<keyword evidence="11" id="KW-1185">Reference proteome</keyword>
<evidence type="ECO:0000256" key="5">
    <source>
        <dbReference type="ARBA" id="ARBA00023002"/>
    </source>
</evidence>
<comment type="catalytic activity">
    <reaction evidence="8">
        <text>2 R'C(R)SH + O2 = R'C(R)S-S(R)CR' + H2O2</text>
        <dbReference type="Rhea" id="RHEA:17357"/>
        <dbReference type="ChEBI" id="CHEBI:15379"/>
        <dbReference type="ChEBI" id="CHEBI:16240"/>
        <dbReference type="ChEBI" id="CHEBI:16520"/>
        <dbReference type="ChEBI" id="CHEBI:17412"/>
        <dbReference type="EC" id="1.8.3.2"/>
    </reaction>
</comment>